<organism evidence="4 5">
    <name type="scientific">Mariprofundus ferrinatatus</name>
    <dbReference type="NCBI Taxonomy" id="1921087"/>
    <lineage>
        <taxon>Bacteria</taxon>
        <taxon>Pseudomonadati</taxon>
        <taxon>Pseudomonadota</taxon>
        <taxon>Candidatius Mariprofundia</taxon>
        <taxon>Mariprofundales</taxon>
        <taxon>Mariprofundaceae</taxon>
        <taxon>Mariprofundus</taxon>
    </lineage>
</organism>
<dbReference type="Proteomes" id="UP000231637">
    <property type="component" value="Chromosome"/>
</dbReference>
<keyword evidence="1 2" id="KW-0597">Phosphoprotein</keyword>
<dbReference type="GO" id="GO:0000160">
    <property type="term" value="P:phosphorelay signal transduction system"/>
    <property type="evidence" value="ECO:0007669"/>
    <property type="project" value="InterPro"/>
</dbReference>
<dbReference type="PANTHER" id="PTHR44591:SF3">
    <property type="entry name" value="RESPONSE REGULATORY DOMAIN-CONTAINING PROTEIN"/>
    <property type="match status" value="1"/>
</dbReference>
<protein>
    <submittedName>
        <fullName evidence="4">Two-component system, response regulator, stage 0 sporulation protein F</fullName>
    </submittedName>
</protein>
<feature type="domain" description="Response regulatory" evidence="3">
    <location>
        <begin position="3"/>
        <end position="117"/>
    </location>
</feature>
<evidence type="ECO:0000313" key="4">
    <source>
        <dbReference type="EMBL" id="ATX81705.1"/>
    </source>
</evidence>
<dbReference type="Gene3D" id="3.40.50.2300">
    <property type="match status" value="1"/>
</dbReference>
<dbReference type="InterPro" id="IPR001789">
    <property type="entry name" value="Sig_transdc_resp-reg_receiver"/>
</dbReference>
<proteinExistence type="predicted"/>
<dbReference type="KEGG" id="mfn:Ga0123462_0836"/>
<dbReference type="CDD" id="cd00156">
    <property type="entry name" value="REC"/>
    <property type="match status" value="1"/>
</dbReference>
<feature type="modified residue" description="4-aspartylphosphate" evidence="2">
    <location>
        <position position="55"/>
    </location>
</feature>
<evidence type="ECO:0000256" key="1">
    <source>
        <dbReference type="ARBA" id="ARBA00022553"/>
    </source>
</evidence>
<name>A0A2K8L2Z8_9PROT</name>
<dbReference type="PROSITE" id="PS50110">
    <property type="entry name" value="RESPONSE_REGULATORY"/>
    <property type="match status" value="1"/>
</dbReference>
<sequence length="132" mass="14964">MALFHHVEDSKPLCELFSEIMRLFGHEIISFSNGLKYLEYIEDEEAACPVAVFTDIDMPVMDGYEMIEKVIGRYPNRLIVVLSAHADRENVNEIHVFHHVDKPFQPASLEKLAKVLIAKKLSLGANADLLNV</sequence>
<evidence type="ECO:0000313" key="5">
    <source>
        <dbReference type="Proteomes" id="UP000231637"/>
    </source>
</evidence>
<evidence type="ECO:0000256" key="2">
    <source>
        <dbReference type="PROSITE-ProRule" id="PRU00169"/>
    </source>
</evidence>
<dbReference type="InterPro" id="IPR050595">
    <property type="entry name" value="Bact_response_regulator"/>
</dbReference>
<dbReference type="InterPro" id="IPR011006">
    <property type="entry name" value="CheY-like_superfamily"/>
</dbReference>
<dbReference type="RefSeq" id="WP_100265133.1">
    <property type="nucleotide sequence ID" value="NZ_CP018800.1"/>
</dbReference>
<accession>A0A2K8L2Z8</accession>
<dbReference type="SMART" id="SM00448">
    <property type="entry name" value="REC"/>
    <property type="match status" value="1"/>
</dbReference>
<gene>
    <name evidence="4" type="ORF">Ga0123462_0836</name>
</gene>
<dbReference type="EMBL" id="CP018800">
    <property type="protein sequence ID" value="ATX81705.1"/>
    <property type="molecule type" value="Genomic_DNA"/>
</dbReference>
<dbReference type="AlphaFoldDB" id="A0A2K8L2Z8"/>
<dbReference type="Pfam" id="PF00072">
    <property type="entry name" value="Response_reg"/>
    <property type="match status" value="1"/>
</dbReference>
<keyword evidence="5" id="KW-1185">Reference proteome</keyword>
<dbReference type="OrthoDB" id="5294513at2"/>
<reference evidence="4 5" key="1">
    <citation type="submission" date="2016-12" db="EMBL/GenBank/DDBJ databases">
        <title>Isolation and genomic insights into novel planktonic Zetaproteobacteria from stratified waters of the Chesapeake Bay.</title>
        <authorList>
            <person name="McAllister S.M."/>
            <person name="Kato S."/>
            <person name="Chan C.S."/>
            <person name="Chiu B.K."/>
            <person name="Field E.K."/>
        </authorList>
    </citation>
    <scope>NUCLEOTIDE SEQUENCE [LARGE SCALE GENOMIC DNA]</scope>
    <source>
        <strain evidence="4 5">CP-8</strain>
    </source>
</reference>
<evidence type="ECO:0000259" key="3">
    <source>
        <dbReference type="PROSITE" id="PS50110"/>
    </source>
</evidence>
<dbReference type="PANTHER" id="PTHR44591">
    <property type="entry name" value="STRESS RESPONSE REGULATOR PROTEIN 1"/>
    <property type="match status" value="1"/>
</dbReference>
<dbReference type="SUPFAM" id="SSF52172">
    <property type="entry name" value="CheY-like"/>
    <property type="match status" value="1"/>
</dbReference>